<comment type="caution">
    <text evidence="1">The sequence shown here is derived from an EMBL/GenBank/DDBJ whole genome shotgun (WGS) entry which is preliminary data.</text>
</comment>
<sequence length="184" mass="20223">MAEAAVDQFLEHRSLPIVLIQPGTIFGPSDAAPSESGRFVLNFLQQKVPFILTGGLSIVDARDVAQAMITAVKQGQSGERYLVGGQYHSAGEILTTLSEVSGVKGPQRKLPGWAMHLLARLLTLISRLTGQSLVDLSVDVVKIMLTQQQFNSAKAMDVLDVNFRPLLETLRDTVAWYRDHDYCE</sequence>
<reference evidence="1 2" key="1">
    <citation type="journal article" date="2018" name="Sci. Rep.">
        <title>A novel species of the marine cyanobacterium Acaryochloris with a unique pigment content and lifestyle.</title>
        <authorList>
            <person name="Partensky F."/>
            <person name="Six C."/>
            <person name="Ratin M."/>
            <person name="Garczarek L."/>
            <person name="Vaulot D."/>
            <person name="Probert I."/>
            <person name="Calteau A."/>
            <person name="Gourvil P."/>
            <person name="Marie D."/>
            <person name="Grebert T."/>
            <person name="Bouchier C."/>
            <person name="Le Panse S."/>
            <person name="Gachenot M."/>
            <person name="Rodriguez F."/>
            <person name="Garrido J.L."/>
        </authorList>
    </citation>
    <scope>NUCLEOTIDE SEQUENCE [LARGE SCALE GENOMIC DNA]</scope>
    <source>
        <strain evidence="1 2">RCC1774</strain>
    </source>
</reference>
<dbReference type="Gene3D" id="3.40.50.720">
    <property type="entry name" value="NAD(P)-binding Rossmann-like Domain"/>
    <property type="match status" value="1"/>
</dbReference>
<name>A0A2W1J821_9CYAN</name>
<dbReference type="InterPro" id="IPR051783">
    <property type="entry name" value="NAD(P)-dependent_oxidoreduct"/>
</dbReference>
<dbReference type="PANTHER" id="PTHR48079:SF6">
    <property type="entry name" value="NAD(P)-BINDING DOMAIN-CONTAINING PROTEIN-RELATED"/>
    <property type="match status" value="1"/>
</dbReference>
<dbReference type="Proteomes" id="UP000248857">
    <property type="component" value="Unassembled WGS sequence"/>
</dbReference>
<accession>A0A2W1J821</accession>
<evidence type="ECO:0000313" key="2">
    <source>
        <dbReference type="Proteomes" id="UP000248857"/>
    </source>
</evidence>
<dbReference type="SUPFAM" id="SSF51735">
    <property type="entry name" value="NAD(P)-binding Rossmann-fold domains"/>
    <property type="match status" value="1"/>
</dbReference>
<dbReference type="GO" id="GO:0005737">
    <property type="term" value="C:cytoplasm"/>
    <property type="evidence" value="ECO:0007669"/>
    <property type="project" value="TreeGrafter"/>
</dbReference>
<organism evidence="1 2">
    <name type="scientific">Acaryochloris thomasi RCC1774</name>
    <dbReference type="NCBI Taxonomy" id="1764569"/>
    <lineage>
        <taxon>Bacteria</taxon>
        <taxon>Bacillati</taxon>
        <taxon>Cyanobacteriota</taxon>
        <taxon>Cyanophyceae</taxon>
        <taxon>Acaryochloridales</taxon>
        <taxon>Acaryochloridaceae</taxon>
        <taxon>Acaryochloris</taxon>
        <taxon>Acaryochloris thomasi</taxon>
    </lineage>
</organism>
<keyword evidence="2" id="KW-1185">Reference proteome</keyword>
<evidence type="ECO:0000313" key="1">
    <source>
        <dbReference type="EMBL" id="PZD70338.1"/>
    </source>
</evidence>
<dbReference type="GO" id="GO:0004029">
    <property type="term" value="F:aldehyde dehydrogenase (NAD+) activity"/>
    <property type="evidence" value="ECO:0007669"/>
    <property type="project" value="TreeGrafter"/>
</dbReference>
<proteinExistence type="predicted"/>
<protein>
    <submittedName>
        <fullName evidence="1">Uncharacterized protein</fullName>
    </submittedName>
</protein>
<dbReference type="PANTHER" id="PTHR48079">
    <property type="entry name" value="PROTEIN YEEZ"/>
    <property type="match status" value="1"/>
</dbReference>
<dbReference type="AlphaFoldDB" id="A0A2W1J821"/>
<dbReference type="EMBL" id="PQWO01000042">
    <property type="protein sequence ID" value="PZD70338.1"/>
    <property type="molecule type" value="Genomic_DNA"/>
</dbReference>
<dbReference type="InterPro" id="IPR036291">
    <property type="entry name" value="NAD(P)-bd_dom_sf"/>
</dbReference>
<gene>
    <name evidence="1" type="ORF">C1752_13971</name>
</gene>